<organism evidence="1 2">
    <name type="scientific">Endocarpon pusillum</name>
    <dbReference type="NCBI Taxonomy" id="364733"/>
    <lineage>
        <taxon>Eukaryota</taxon>
        <taxon>Fungi</taxon>
        <taxon>Dikarya</taxon>
        <taxon>Ascomycota</taxon>
        <taxon>Pezizomycotina</taxon>
        <taxon>Eurotiomycetes</taxon>
        <taxon>Chaetothyriomycetidae</taxon>
        <taxon>Verrucariales</taxon>
        <taxon>Verrucariaceae</taxon>
        <taxon>Endocarpon</taxon>
    </lineage>
</organism>
<comment type="caution">
    <text evidence="1">The sequence shown here is derived from an EMBL/GenBank/DDBJ whole genome shotgun (WGS) entry which is preliminary data.</text>
</comment>
<name>A0A8H7AA92_9EURO</name>
<dbReference type="EMBL" id="JAACFV010000142">
    <property type="protein sequence ID" value="KAF7504299.1"/>
    <property type="molecule type" value="Genomic_DNA"/>
</dbReference>
<sequence length="56" mass="5964">MHNTPKIVGVIATRDPQSLLPDMNQASYLAASSLHVPFPFSLLGSINLTAPSPMTD</sequence>
<accession>A0A8H7AA92</accession>
<dbReference type="Proteomes" id="UP000606974">
    <property type="component" value="Unassembled WGS sequence"/>
</dbReference>
<gene>
    <name evidence="1" type="ORF">GJ744_002488</name>
</gene>
<dbReference type="AlphaFoldDB" id="A0A8H7AA92"/>
<proteinExistence type="predicted"/>
<evidence type="ECO:0000313" key="1">
    <source>
        <dbReference type="EMBL" id="KAF7504299.1"/>
    </source>
</evidence>
<evidence type="ECO:0000313" key="2">
    <source>
        <dbReference type="Proteomes" id="UP000606974"/>
    </source>
</evidence>
<protein>
    <submittedName>
        <fullName evidence="1">Uncharacterized protein</fullName>
    </submittedName>
</protein>
<keyword evidence="2" id="KW-1185">Reference proteome</keyword>
<reference evidence="1" key="1">
    <citation type="submission" date="2020-02" db="EMBL/GenBank/DDBJ databases">
        <authorList>
            <person name="Palmer J.M."/>
        </authorList>
    </citation>
    <scope>NUCLEOTIDE SEQUENCE</scope>
    <source>
        <strain evidence="1">EPUS1.4</strain>
        <tissue evidence="1">Thallus</tissue>
    </source>
</reference>